<dbReference type="Gene3D" id="3.90.550.10">
    <property type="entry name" value="Spore Coat Polysaccharide Biosynthesis Protein SpsA, Chain A"/>
    <property type="match status" value="1"/>
</dbReference>
<accession>A0A8J1UWG9</accession>
<dbReference type="PANTHER" id="PTHR15046">
    <property type="entry name" value="GLYCO_TRANS_2-LIKE DOMAIN-CONTAINING PROTEIN"/>
    <property type="match status" value="1"/>
</dbReference>
<protein>
    <submittedName>
        <fullName evidence="1">Uncharacterized protein</fullName>
    </submittedName>
</protein>
<evidence type="ECO:0000313" key="1">
    <source>
        <dbReference type="EMBL" id="CAH1772254.1"/>
    </source>
</evidence>
<sequence>MSILMRFLVLIVGCSIWIYAMIMVIGESKITTVTKSYDLRCPSELLSENQKKMLKNKNSSYYHIVYSDSESDLVGYDALKSDGCDSYPCTLNENREAPRVMSGMGECTNPVECVTVVTKTHHRLALVKRMVESVWRWYPGMAIIVVDDYYAGSSLRKEWNNLLESNNNIKYVQIEIWGGTSKGRNLGFKMAKTKYVFLLDDDVVFTNLTNLEKMVSILDNTDISIVAGVYNHKFTGSFQIEKTPDGDIHLLHHPNAFIGSVPCYSHCYTVDAPQDIFLAKRVDVINAGGWDDSIKTIEHMEFFMNMRLAALKVATCKDIYLDHLPPLNNTLRNNRITKRAFYLNMIMQKWNVTRWFIGCTPNKMAASGKNSCARERHHVSFTAIPEVDVKHIN</sequence>
<dbReference type="AlphaFoldDB" id="A0A8J1UWG9"/>
<keyword evidence="2" id="KW-1185">Reference proteome</keyword>
<dbReference type="EMBL" id="CAIIXF020000001">
    <property type="protein sequence ID" value="CAH1772254.1"/>
    <property type="molecule type" value="Genomic_DNA"/>
</dbReference>
<comment type="caution">
    <text evidence="1">The sequence shown here is derived from an EMBL/GenBank/DDBJ whole genome shotgun (WGS) entry which is preliminary data.</text>
</comment>
<organism evidence="1 2">
    <name type="scientific">Owenia fusiformis</name>
    <name type="common">Polychaete worm</name>
    <dbReference type="NCBI Taxonomy" id="6347"/>
    <lineage>
        <taxon>Eukaryota</taxon>
        <taxon>Metazoa</taxon>
        <taxon>Spiralia</taxon>
        <taxon>Lophotrochozoa</taxon>
        <taxon>Annelida</taxon>
        <taxon>Polychaeta</taxon>
        <taxon>Sedentaria</taxon>
        <taxon>Canalipalpata</taxon>
        <taxon>Sabellida</taxon>
        <taxon>Oweniida</taxon>
        <taxon>Oweniidae</taxon>
        <taxon>Owenia</taxon>
    </lineage>
</organism>
<dbReference type="PANTHER" id="PTHR15046:SF3">
    <property type="entry name" value="BETA-1,4 N-ACETYLGALACTOSAMINYLTRANSFERASE 2-LIKE"/>
    <property type="match status" value="1"/>
</dbReference>
<evidence type="ECO:0000313" key="2">
    <source>
        <dbReference type="Proteomes" id="UP000749559"/>
    </source>
</evidence>
<reference evidence="1" key="1">
    <citation type="submission" date="2022-03" db="EMBL/GenBank/DDBJ databases">
        <authorList>
            <person name="Martin C."/>
        </authorList>
    </citation>
    <scope>NUCLEOTIDE SEQUENCE</scope>
</reference>
<dbReference type="InterPro" id="IPR029044">
    <property type="entry name" value="Nucleotide-diphossugar_trans"/>
</dbReference>
<name>A0A8J1UWG9_OWEFU</name>
<dbReference type="Pfam" id="PF00535">
    <property type="entry name" value="Glycos_transf_2"/>
    <property type="match status" value="1"/>
</dbReference>
<gene>
    <name evidence="1" type="ORF">OFUS_LOCUS40</name>
</gene>
<dbReference type="SUPFAM" id="SSF53448">
    <property type="entry name" value="Nucleotide-diphospho-sugar transferases"/>
    <property type="match status" value="1"/>
</dbReference>
<dbReference type="InterPro" id="IPR001173">
    <property type="entry name" value="Glyco_trans_2-like"/>
</dbReference>
<dbReference type="CDD" id="cd00761">
    <property type="entry name" value="Glyco_tranf_GTA_type"/>
    <property type="match status" value="1"/>
</dbReference>
<dbReference type="OrthoDB" id="2139606at2759"/>
<dbReference type="Proteomes" id="UP000749559">
    <property type="component" value="Unassembled WGS sequence"/>
</dbReference>
<proteinExistence type="predicted"/>